<proteinExistence type="predicted"/>
<protein>
    <recommendedName>
        <fullName evidence="2">MalT-like TPR region domain-containing protein</fullName>
    </recommendedName>
</protein>
<organism evidence="1">
    <name type="scientific">Grammatophora oceanica</name>
    <dbReference type="NCBI Taxonomy" id="210454"/>
    <lineage>
        <taxon>Eukaryota</taxon>
        <taxon>Sar</taxon>
        <taxon>Stramenopiles</taxon>
        <taxon>Ochrophyta</taxon>
        <taxon>Bacillariophyta</taxon>
        <taxon>Fragilariophyceae</taxon>
        <taxon>Fragilariophycidae</taxon>
        <taxon>Rhabdonematales</taxon>
        <taxon>Grammatophoraceae</taxon>
        <taxon>Grammatophora</taxon>
    </lineage>
</organism>
<accession>A0A7S1UU16</accession>
<dbReference type="InterPro" id="IPR053159">
    <property type="entry name" value="Hybrid_Histidine_Kinase"/>
</dbReference>
<evidence type="ECO:0008006" key="2">
    <source>
        <dbReference type="Google" id="ProtNLM"/>
    </source>
</evidence>
<dbReference type="PANTHER" id="PTHR43642">
    <property type="entry name" value="HYBRID SIGNAL TRANSDUCTION HISTIDINE KINASE G"/>
    <property type="match status" value="1"/>
</dbReference>
<dbReference type="AlphaFoldDB" id="A0A7S1UU16"/>
<reference evidence="1" key="1">
    <citation type="submission" date="2021-01" db="EMBL/GenBank/DDBJ databases">
        <authorList>
            <person name="Corre E."/>
            <person name="Pelletier E."/>
            <person name="Niang G."/>
            <person name="Scheremetjew M."/>
            <person name="Finn R."/>
            <person name="Kale V."/>
            <person name="Holt S."/>
            <person name="Cochrane G."/>
            <person name="Meng A."/>
            <person name="Brown T."/>
            <person name="Cohen L."/>
        </authorList>
    </citation>
    <scope>NUCLEOTIDE SEQUENCE</scope>
    <source>
        <strain evidence="1">CCMP 410</strain>
    </source>
</reference>
<evidence type="ECO:0000313" key="1">
    <source>
        <dbReference type="EMBL" id="CAD9276512.1"/>
    </source>
</evidence>
<sequence length="268" mass="30433">MAALMFTTCMLFWSTPLHRIGPKIASFRKAAKYYKQDLADAFLALNHRFVNNLVGESEDVYSFCDPCSDQSDENQIASNELNFTARQNMLLGTAWIALFMGDWDRGEESLNTLAKPEAAFRSSLGRSAFYFLSAMFAVALLRQGGRNRKRYSTFRRNFRRIRELAQRCPTTFFPMQLMMEAEDAARAGKFDDATNKYALTMKVASKDPAFHCEGLAAVRLGQTLDFECRNAIEAREAYVKARTIYEAWGANVVVDRLNNLIAEIEASR</sequence>
<dbReference type="PANTHER" id="PTHR43642:SF1">
    <property type="entry name" value="HYBRID SIGNAL TRANSDUCTION HISTIDINE KINASE G"/>
    <property type="match status" value="1"/>
</dbReference>
<gene>
    <name evidence="1" type="ORF">GOCE00092_LOCUS5420</name>
</gene>
<dbReference type="EMBL" id="HBGK01010431">
    <property type="protein sequence ID" value="CAD9276512.1"/>
    <property type="molecule type" value="Transcribed_RNA"/>
</dbReference>
<name>A0A7S1UU16_9STRA</name>